<name>A0A5C5VHM6_9BACT</name>
<protein>
    <recommendedName>
        <fullName evidence="3">HEPN domain protein</fullName>
    </recommendedName>
</protein>
<organism evidence="1 2">
    <name type="scientific">Posidoniimonas corsicana</name>
    <dbReference type="NCBI Taxonomy" id="1938618"/>
    <lineage>
        <taxon>Bacteria</taxon>
        <taxon>Pseudomonadati</taxon>
        <taxon>Planctomycetota</taxon>
        <taxon>Planctomycetia</taxon>
        <taxon>Pirellulales</taxon>
        <taxon>Lacipirellulaceae</taxon>
        <taxon>Posidoniimonas</taxon>
    </lineage>
</organism>
<dbReference type="Proteomes" id="UP000316714">
    <property type="component" value="Unassembled WGS sequence"/>
</dbReference>
<sequence length="127" mass="14088">MVAFNVPVFGGQRMPSLAMPLLYAAHDDLKRGHEIAAAAKVRVALCRYLTALCELHNCLPRRRHTASRLMRALQRAGCDGCFEYLEEIIESCDAVLRCEKPGCSIKACVEIAADLIDTRIDERDGDP</sequence>
<dbReference type="RefSeq" id="WP_146564822.1">
    <property type="nucleotide sequence ID" value="NZ_SIHJ01000001.1"/>
</dbReference>
<evidence type="ECO:0000313" key="1">
    <source>
        <dbReference type="EMBL" id="TWT37487.1"/>
    </source>
</evidence>
<keyword evidence="2" id="KW-1185">Reference proteome</keyword>
<dbReference type="EMBL" id="SIHJ01000001">
    <property type="protein sequence ID" value="TWT37487.1"/>
    <property type="molecule type" value="Genomic_DNA"/>
</dbReference>
<dbReference type="AlphaFoldDB" id="A0A5C5VHM6"/>
<evidence type="ECO:0000313" key="2">
    <source>
        <dbReference type="Proteomes" id="UP000316714"/>
    </source>
</evidence>
<gene>
    <name evidence="1" type="ORF">KOR34_24390</name>
</gene>
<accession>A0A5C5VHM6</accession>
<evidence type="ECO:0008006" key="3">
    <source>
        <dbReference type="Google" id="ProtNLM"/>
    </source>
</evidence>
<proteinExistence type="predicted"/>
<reference evidence="1 2" key="1">
    <citation type="submission" date="2019-02" db="EMBL/GenBank/DDBJ databases">
        <title>Deep-cultivation of Planctomycetes and their phenomic and genomic characterization uncovers novel biology.</title>
        <authorList>
            <person name="Wiegand S."/>
            <person name="Jogler M."/>
            <person name="Boedeker C."/>
            <person name="Pinto D."/>
            <person name="Vollmers J."/>
            <person name="Rivas-Marin E."/>
            <person name="Kohn T."/>
            <person name="Peeters S.H."/>
            <person name="Heuer A."/>
            <person name="Rast P."/>
            <person name="Oberbeckmann S."/>
            <person name="Bunk B."/>
            <person name="Jeske O."/>
            <person name="Meyerdierks A."/>
            <person name="Storesund J.E."/>
            <person name="Kallscheuer N."/>
            <person name="Luecker S."/>
            <person name="Lage O.M."/>
            <person name="Pohl T."/>
            <person name="Merkel B.J."/>
            <person name="Hornburger P."/>
            <person name="Mueller R.-W."/>
            <person name="Bruemmer F."/>
            <person name="Labrenz M."/>
            <person name="Spormann A.M."/>
            <person name="Op Den Camp H."/>
            <person name="Overmann J."/>
            <person name="Amann R."/>
            <person name="Jetten M.S.M."/>
            <person name="Mascher T."/>
            <person name="Medema M.H."/>
            <person name="Devos D.P."/>
            <person name="Kaster A.-K."/>
            <person name="Ovreas L."/>
            <person name="Rohde M."/>
            <person name="Galperin M.Y."/>
            <person name="Jogler C."/>
        </authorList>
    </citation>
    <scope>NUCLEOTIDE SEQUENCE [LARGE SCALE GENOMIC DNA]</scope>
    <source>
        <strain evidence="1 2">KOR34</strain>
    </source>
</reference>
<comment type="caution">
    <text evidence="1">The sequence shown here is derived from an EMBL/GenBank/DDBJ whole genome shotgun (WGS) entry which is preliminary data.</text>
</comment>